<protein>
    <recommendedName>
        <fullName evidence="1">TRADD-like N-terminal domain-containing protein</fullName>
    </recommendedName>
</protein>
<sequence length="377" mass="40950">MATPKGLEKAEKALIRLGFESKSNLAKSQLIGRTTVTKFFKSEPIQLDSFKRICDGLKLDWREIAGIAEENRSELLTRNDGSSSELLEGVEQGQAPRREVTVTDKQSKTIKAVIVLEGDIDSVQNSKHILSILRDYSGDSIKIIDIQPGSIRLIVEGSPEDIERLRARIESGELKELSGFPVQDIEILSERLEDDQKWRLVEEIVSRGAVGQDLRGADLSDADLSGADLRGTDLRGAKLKGAKLKGAKLNGTYLILDYLIRATNLILDYLIRAKLIRGDLSGADLILVNLSCANLSGANLSGAYLILANLSGANLSGANLKNADLSGANLSGAIVDNARFGNNSGINQSMKRDLIKRGAIFEDLPGDRSEILTPSKR</sequence>
<dbReference type="SUPFAM" id="SSF141571">
    <property type="entry name" value="Pentapeptide repeat-like"/>
    <property type="match status" value="1"/>
</dbReference>
<dbReference type="PANTHER" id="PTHR14136">
    <property type="entry name" value="BTB_POZ DOMAIN-CONTAINING PROTEIN KCTD9"/>
    <property type="match status" value="1"/>
</dbReference>
<keyword evidence="3" id="KW-1185">Reference proteome</keyword>
<evidence type="ECO:0000313" key="2">
    <source>
        <dbReference type="EMBL" id="OLT63091.1"/>
    </source>
</evidence>
<dbReference type="InterPro" id="IPR049341">
    <property type="entry name" value="TRADD-like_N"/>
</dbReference>
<dbReference type="EMBL" id="MKZS01000001">
    <property type="protein sequence ID" value="OLT63091.1"/>
    <property type="molecule type" value="Genomic_DNA"/>
</dbReference>
<accession>A0A1U7NAY1</accession>
<dbReference type="AlphaFoldDB" id="A0A1U7NAY1"/>
<dbReference type="InterPro" id="IPR001646">
    <property type="entry name" value="5peptide_repeat"/>
</dbReference>
<dbReference type="Gene3D" id="2.160.20.80">
    <property type="entry name" value="E3 ubiquitin-protein ligase SopA"/>
    <property type="match status" value="2"/>
</dbReference>
<gene>
    <name evidence="2" type="ORF">BJP37_03960</name>
</gene>
<proteinExistence type="predicted"/>
<dbReference type="Pfam" id="PF20694">
    <property type="entry name" value="TRADD-like_N"/>
    <property type="match status" value="1"/>
</dbReference>
<evidence type="ECO:0000259" key="1">
    <source>
        <dbReference type="Pfam" id="PF20694"/>
    </source>
</evidence>
<reference evidence="2 3" key="1">
    <citation type="submission" date="2016-10" db="EMBL/GenBank/DDBJ databases">
        <title>Comparative genomics uncovers the prolific and rare metabolic potential of the cyanobacterial genus Moorea.</title>
        <authorList>
            <person name="Leao T."/>
            <person name="Castelao G."/>
            <person name="Korobeynikov A."/>
            <person name="Monroe E.A."/>
            <person name="Podell S."/>
            <person name="Glukhov E."/>
            <person name="Allen E."/>
            <person name="Gerwick W.H."/>
            <person name="Gerwick L."/>
        </authorList>
    </citation>
    <scope>NUCLEOTIDE SEQUENCE [LARGE SCALE GENOMIC DNA]</scope>
    <source>
        <strain evidence="2 3">PNG5-198</strain>
    </source>
</reference>
<feature type="domain" description="TRADD-like N-terminal" evidence="1">
    <location>
        <begin position="126"/>
        <end position="187"/>
    </location>
</feature>
<name>A0A1U7NAY1_9CYAN</name>
<dbReference type="PANTHER" id="PTHR14136:SF17">
    <property type="entry name" value="BTB_POZ DOMAIN-CONTAINING PROTEIN KCTD9"/>
    <property type="match status" value="1"/>
</dbReference>
<evidence type="ECO:0000313" key="3">
    <source>
        <dbReference type="Proteomes" id="UP000186657"/>
    </source>
</evidence>
<dbReference type="Proteomes" id="UP000186657">
    <property type="component" value="Unassembled WGS sequence"/>
</dbReference>
<organism evidence="2 3">
    <name type="scientific">Moorena bouillonii PNG</name>
    <dbReference type="NCBI Taxonomy" id="568701"/>
    <lineage>
        <taxon>Bacteria</taxon>
        <taxon>Bacillati</taxon>
        <taxon>Cyanobacteriota</taxon>
        <taxon>Cyanophyceae</taxon>
        <taxon>Coleofasciculales</taxon>
        <taxon>Coleofasciculaceae</taxon>
        <taxon>Moorena</taxon>
    </lineage>
</organism>
<comment type="caution">
    <text evidence="2">The sequence shown here is derived from an EMBL/GenBank/DDBJ whole genome shotgun (WGS) entry which is preliminary data.</text>
</comment>
<dbReference type="Pfam" id="PF00805">
    <property type="entry name" value="Pentapeptide"/>
    <property type="match status" value="2"/>
</dbReference>
<dbReference type="InterPro" id="IPR051082">
    <property type="entry name" value="Pentapeptide-BTB/POZ_domain"/>
</dbReference>